<evidence type="ECO:0000313" key="3">
    <source>
        <dbReference type="Proteomes" id="UP000317288"/>
    </source>
</evidence>
<organism evidence="2 3">
    <name type="scientific">Vreelandella titanicae</name>
    <dbReference type="NCBI Taxonomy" id="664683"/>
    <lineage>
        <taxon>Bacteria</taxon>
        <taxon>Pseudomonadati</taxon>
        <taxon>Pseudomonadota</taxon>
        <taxon>Gammaproteobacteria</taxon>
        <taxon>Oceanospirillales</taxon>
        <taxon>Halomonadaceae</taxon>
        <taxon>Vreelandella</taxon>
    </lineage>
</organism>
<name>A0A558JB26_9GAMM</name>
<dbReference type="InterPro" id="IPR042100">
    <property type="entry name" value="Bug_dom1"/>
</dbReference>
<protein>
    <submittedName>
        <fullName evidence="2">ABC transporter substrate-binding protein</fullName>
    </submittedName>
</protein>
<proteinExistence type="predicted"/>
<evidence type="ECO:0000313" key="2">
    <source>
        <dbReference type="EMBL" id="TVU90784.1"/>
    </source>
</evidence>
<gene>
    <name evidence="2" type="ORF">FQP89_06730</name>
</gene>
<evidence type="ECO:0000256" key="1">
    <source>
        <dbReference type="SAM" id="SignalP"/>
    </source>
</evidence>
<dbReference type="EMBL" id="VNFE01000002">
    <property type="protein sequence ID" value="TVU90784.1"/>
    <property type="molecule type" value="Genomic_DNA"/>
</dbReference>
<sequence>MRISNRLMTSVGSAALMAALSVSAGVAMAQDGPLRGNIRVVIGSTSTGGDTYQNSTIVVDQLAERLDLNMKVDAVGASSAFRTLDRDSRGNTLMIFHDQSYLGHLYGVEGYDDIFEKYTVGPTLAINPGNAYLVPKDSPYQTLDDIIAAVGNGETVRVAIQPGGVSEIGFSALKNAIAIEHPGQEDNLVAVNTGSQSDKNQQLFDGQADVINGTVQANEQYTRLPEDDQKAMRFVWLTARQDTIEQAPEEGLGQTSREQLLEYVEPNVHVTMGDDESFTFDKEFFFLYNKDMDPAIVEQIDEALADIYAEGEIQETQKNAFFIPNFKPSDEASEYLAEKMARYEEIISNIK</sequence>
<dbReference type="Gene3D" id="3.40.190.150">
    <property type="entry name" value="Bordetella uptake gene, domain 1"/>
    <property type="match status" value="1"/>
</dbReference>
<reference evidence="2 3" key="1">
    <citation type="submission" date="2019-07" db="EMBL/GenBank/DDBJ databases">
        <title>Diversity of Bacteria from Kongsfjorden, Arctic.</title>
        <authorList>
            <person name="Yu Y."/>
        </authorList>
    </citation>
    <scope>NUCLEOTIDE SEQUENCE [LARGE SCALE GENOMIC DNA]</scope>
    <source>
        <strain evidence="2 3">SM1922</strain>
    </source>
</reference>
<dbReference type="Gene3D" id="3.40.190.10">
    <property type="entry name" value="Periplasmic binding protein-like II"/>
    <property type="match status" value="1"/>
</dbReference>
<keyword evidence="1" id="KW-0732">Signal</keyword>
<comment type="caution">
    <text evidence="2">The sequence shown here is derived from an EMBL/GenBank/DDBJ whole genome shotgun (WGS) entry which is preliminary data.</text>
</comment>
<feature type="chain" id="PRO_5021922793" evidence="1">
    <location>
        <begin position="30"/>
        <end position="351"/>
    </location>
</feature>
<dbReference type="Proteomes" id="UP000317288">
    <property type="component" value="Unassembled WGS sequence"/>
</dbReference>
<feature type="signal peptide" evidence="1">
    <location>
        <begin position="1"/>
        <end position="29"/>
    </location>
</feature>
<dbReference type="AlphaFoldDB" id="A0A558JB26"/>
<dbReference type="SUPFAM" id="SSF53850">
    <property type="entry name" value="Periplasmic binding protein-like II"/>
    <property type="match status" value="1"/>
</dbReference>
<dbReference type="RefSeq" id="WP_144810375.1">
    <property type="nucleotide sequence ID" value="NZ_VNFE01000002.1"/>
</dbReference>
<accession>A0A558JB26</accession>